<evidence type="ECO:0000313" key="1">
    <source>
        <dbReference type="EMBL" id="BCY26207.1"/>
    </source>
</evidence>
<gene>
    <name evidence="1" type="ORF">KB1_21970</name>
</gene>
<evidence type="ECO:0000313" key="2">
    <source>
        <dbReference type="Proteomes" id="UP000825072"/>
    </source>
</evidence>
<reference evidence="1" key="1">
    <citation type="submission" date="2021-06" db="EMBL/GenBank/DDBJ databases">
        <title>Genome sequence of Cutibacterium modestum strain KB17-24694.</title>
        <authorList>
            <person name="Dekio I."/>
            <person name="Asahina A."/>
            <person name="Nishida M."/>
        </authorList>
    </citation>
    <scope>NUCLEOTIDE SEQUENCE</scope>
    <source>
        <strain evidence="1">KB17-24694</strain>
    </source>
</reference>
<proteinExistence type="predicted"/>
<dbReference type="EMBL" id="AP024747">
    <property type="protein sequence ID" value="BCY26207.1"/>
    <property type="molecule type" value="Genomic_DNA"/>
</dbReference>
<organism evidence="1 2">
    <name type="scientific">Cutibacterium modestum</name>
    <dbReference type="NCBI Taxonomy" id="2559073"/>
    <lineage>
        <taxon>Bacteria</taxon>
        <taxon>Bacillati</taxon>
        <taxon>Actinomycetota</taxon>
        <taxon>Actinomycetes</taxon>
        <taxon>Propionibacteriales</taxon>
        <taxon>Propionibacteriaceae</taxon>
        <taxon>Cutibacterium</taxon>
    </lineage>
</organism>
<dbReference type="AlphaFoldDB" id="A0AAD1KRC7"/>
<name>A0AAD1KRC7_9ACTN</name>
<dbReference type="Proteomes" id="UP000825072">
    <property type="component" value="Chromosome 1"/>
</dbReference>
<accession>A0AAD1KRC7</accession>
<protein>
    <submittedName>
        <fullName evidence="1">Uncharacterized protein</fullName>
    </submittedName>
</protein>
<sequence>MLGEALRPSRADVVVTAYSLHGLSLDARLPDTFERKPHYPTTKDIDLVQMRADLDRVIASLHPNSNNGP</sequence>